<comment type="caution">
    <text evidence="8">The sequence shown here is derived from an EMBL/GenBank/DDBJ whole genome shotgun (WGS) entry which is preliminary data.</text>
</comment>
<dbReference type="RefSeq" id="WP_133678459.1">
    <property type="nucleotide sequence ID" value="NZ_SNZP01000002.1"/>
</dbReference>
<name>A0A4R7BDH5_9NEIS</name>
<dbReference type="GO" id="GO:0015658">
    <property type="term" value="F:branched-chain amino acid transmembrane transporter activity"/>
    <property type="evidence" value="ECO:0007669"/>
    <property type="project" value="InterPro"/>
</dbReference>
<dbReference type="InterPro" id="IPR003593">
    <property type="entry name" value="AAA+_ATPase"/>
</dbReference>
<dbReference type="InterPro" id="IPR003439">
    <property type="entry name" value="ABC_transporter-like_ATP-bd"/>
</dbReference>
<gene>
    <name evidence="8" type="ORF">DFP86_102137</name>
</gene>
<dbReference type="Proteomes" id="UP000295611">
    <property type="component" value="Unassembled WGS sequence"/>
</dbReference>
<dbReference type="CDD" id="cd03224">
    <property type="entry name" value="ABC_TM1139_LivF_branched"/>
    <property type="match status" value="1"/>
</dbReference>
<dbReference type="OrthoDB" id="9776369at2"/>
<accession>A0A4R7BDH5</accession>
<dbReference type="InterPro" id="IPR052156">
    <property type="entry name" value="BCAA_Transport_ATP-bd_LivF"/>
</dbReference>
<reference evidence="8 9" key="1">
    <citation type="submission" date="2019-03" db="EMBL/GenBank/DDBJ databases">
        <title>Genomic Encyclopedia of Type Strains, Phase III (KMG-III): the genomes of soil and plant-associated and newly described type strains.</title>
        <authorList>
            <person name="Whitman W."/>
        </authorList>
    </citation>
    <scope>NUCLEOTIDE SEQUENCE [LARGE SCALE GENOMIC DNA]</scope>
    <source>
        <strain evidence="8 9">CECT 8976</strain>
    </source>
</reference>
<evidence type="ECO:0000259" key="7">
    <source>
        <dbReference type="PROSITE" id="PS50893"/>
    </source>
</evidence>
<protein>
    <submittedName>
        <fullName evidence="8">Amino acid/amide ABC transporter ATP-binding protein 2 (HAAT family)</fullName>
    </submittedName>
</protein>
<evidence type="ECO:0000256" key="2">
    <source>
        <dbReference type="ARBA" id="ARBA00022448"/>
    </source>
</evidence>
<keyword evidence="6" id="KW-0029">Amino-acid transport</keyword>
<dbReference type="PANTHER" id="PTHR43820">
    <property type="entry name" value="HIGH-AFFINITY BRANCHED-CHAIN AMINO ACID TRANSPORT ATP-BINDING PROTEIN LIVF"/>
    <property type="match status" value="1"/>
</dbReference>
<dbReference type="GO" id="GO:0005524">
    <property type="term" value="F:ATP binding"/>
    <property type="evidence" value="ECO:0007669"/>
    <property type="project" value="UniProtKB-KW"/>
</dbReference>
<dbReference type="InterPro" id="IPR027417">
    <property type="entry name" value="P-loop_NTPase"/>
</dbReference>
<evidence type="ECO:0000256" key="3">
    <source>
        <dbReference type="ARBA" id="ARBA00022475"/>
    </source>
</evidence>
<dbReference type="SUPFAM" id="SSF52540">
    <property type="entry name" value="P-loop containing nucleoside triphosphate hydrolases"/>
    <property type="match status" value="1"/>
</dbReference>
<feature type="domain" description="ABC transporter" evidence="7">
    <location>
        <begin position="4"/>
        <end position="236"/>
    </location>
</feature>
<keyword evidence="3" id="KW-1003">Cell membrane</keyword>
<dbReference type="GO" id="GO:0015807">
    <property type="term" value="P:L-amino acid transport"/>
    <property type="evidence" value="ECO:0007669"/>
    <property type="project" value="TreeGrafter"/>
</dbReference>
<dbReference type="SMART" id="SM00382">
    <property type="entry name" value="AAA"/>
    <property type="match status" value="1"/>
</dbReference>
<dbReference type="Gene3D" id="3.40.50.300">
    <property type="entry name" value="P-loop containing nucleotide triphosphate hydrolases"/>
    <property type="match status" value="1"/>
</dbReference>
<evidence type="ECO:0000256" key="4">
    <source>
        <dbReference type="ARBA" id="ARBA00022741"/>
    </source>
</evidence>
<evidence type="ECO:0000313" key="9">
    <source>
        <dbReference type="Proteomes" id="UP000295611"/>
    </source>
</evidence>
<keyword evidence="2" id="KW-0813">Transport</keyword>
<keyword evidence="5 8" id="KW-0067">ATP-binding</keyword>
<dbReference type="PANTHER" id="PTHR43820:SF4">
    <property type="entry name" value="HIGH-AFFINITY BRANCHED-CHAIN AMINO ACID TRANSPORT ATP-BINDING PROTEIN LIVF"/>
    <property type="match status" value="1"/>
</dbReference>
<keyword evidence="3" id="KW-0472">Membrane</keyword>
<keyword evidence="9" id="KW-1185">Reference proteome</keyword>
<proteinExistence type="inferred from homology"/>
<dbReference type="GO" id="GO:0016887">
    <property type="term" value="F:ATP hydrolysis activity"/>
    <property type="evidence" value="ECO:0007669"/>
    <property type="project" value="InterPro"/>
</dbReference>
<evidence type="ECO:0000256" key="6">
    <source>
        <dbReference type="ARBA" id="ARBA00022970"/>
    </source>
</evidence>
<evidence type="ECO:0000256" key="5">
    <source>
        <dbReference type="ARBA" id="ARBA00022840"/>
    </source>
</evidence>
<dbReference type="InterPro" id="IPR030660">
    <property type="entry name" value="ABC_branched_ATPase_LivF/BraG"/>
</dbReference>
<dbReference type="AlphaFoldDB" id="A0A4R7BDH5"/>
<dbReference type="PROSITE" id="PS50893">
    <property type="entry name" value="ABC_TRANSPORTER_2"/>
    <property type="match status" value="1"/>
</dbReference>
<comment type="similarity">
    <text evidence="1">Belongs to the ABC transporter superfamily.</text>
</comment>
<dbReference type="Pfam" id="PF00005">
    <property type="entry name" value="ABC_tran"/>
    <property type="match status" value="1"/>
</dbReference>
<dbReference type="PROSITE" id="PS00211">
    <property type="entry name" value="ABC_TRANSPORTER_1"/>
    <property type="match status" value="1"/>
</dbReference>
<keyword evidence="4" id="KW-0547">Nucleotide-binding</keyword>
<sequence length="236" mass="25623">MSLLDVKNLQVAYGGIQAVKGIDFHIDQGELVTLIGANGAGKTTTLKTLVGMVKKASGSIQFDGKDAASIHSHDFVRHGLAMVPEGRGIFPKLTVEENLLMGAYARNDTAQIQDELVRIYDLFPRLKERCRQLAGTLSGGEQQMVAMGRAMLSKPKLLLLDEPSMGLAPIIVQKIFEIIQMVAAEGVTMLLVEQNARLALEVSQRGYVMESGKITLGGDARALLDDERVRNAYLGE</sequence>
<evidence type="ECO:0000313" key="8">
    <source>
        <dbReference type="EMBL" id="TDR82025.1"/>
    </source>
</evidence>
<organism evidence="8 9">
    <name type="scientific">Paludibacterium purpuratum</name>
    <dbReference type="NCBI Taxonomy" id="1144873"/>
    <lineage>
        <taxon>Bacteria</taxon>
        <taxon>Pseudomonadati</taxon>
        <taxon>Pseudomonadota</taxon>
        <taxon>Betaproteobacteria</taxon>
        <taxon>Neisseriales</taxon>
        <taxon>Chromobacteriaceae</taxon>
        <taxon>Paludibacterium</taxon>
    </lineage>
</organism>
<dbReference type="InterPro" id="IPR017871">
    <property type="entry name" value="ABC_transporter-like_CS"/>
</dbReference>
<dbReference type="PIRSF" id="PIRSF039137">
    <property type="entry name" value="ABC_branched_ATPase"/>
    <property type="match status" value="1"/>
</dbReference>
<evidence type="ECO:0000256" key="1">
    <source>
        <dbReference type="ARBA" id="ARBA00005417"/>
    </source>
</evidence>
<dbReference type="EMBL" id="SNZP01000002">
    <property type="protein sequence ID" value="TDR82025.1"/>
    <property type="molecule type" value="Genomic_DNA"/>
</dbReference>